<evidence type="ECO:0000256" key="1">
    <source>
        <dbReference type="ARBA" id="ARBA00022527"/>
    </source>
</evidence>
<dbReference type="PANTHER" id="PTHR45646">
    <property type="entry name" value="SERINE/THREONINE-PROTEIN KINASE DOA-RELATED"/>
    <property type="match status" value="1"/>
</dbReference>
<reference evidence="9 10" key="1">
    <citation type="journal article" date="2019" name="Sci. Rep.">
        <title>Orb-weaving spider Araneus ventricosus genome elucidates the spidroin gene catalogue.</title>
        <authorList>
            <person name="Kono N."/>
            <person name="Nakamura H."/>
            <person name="Ohtoshi R."/>
            <person name="Moran D.A.P."/>
            <person name="Shinohara A."/>
            <person name="Yoshida Y."/>
            <person name="Fujiwara M."/>
            <person name="Mori M."/>
            <person name="Tomita M."/>
            <person name="Arakawa K."/>
        </authorList>
    </citation>
    <scope>NUCLEOTIDE SEQUENCE [LARGE SCALE GENOMIC DNA]</scope>
</reference>
<evidence type="ECO:0000313" key="9">
    <source>
        <dbReference type="EMBL" id="GBM94396.1"/>
    </source>
</evidence>
<comment type="similarity">
    <text evidence="6">Belongs to the protein kinase superfamily. CMGC Ser/Thr protein kinase family. Lammer subfamily.</text>
</comment>
<dbReference type="EMBL" id="BGPR01003965">
    <property type="protein sequence ID" value="GBM94396.1"/>
    <property type="molecule type" value="Genomic_DNA"/>
</dbReference>
<comment type="caution">
    <text evidence="9">The sequence shown here is derived from an EMBL/GenBank/DDBJ whole genome shotgun (WGS) entry which is preliminary data.</text>
</comment>
<evidence type="ECO:0000256" key="4">
    <source>
        <dbReference type="ARBA" id="ARBA00022777"/>
    </source>
</evidence>
<evidence type="ECO:0000256" key="2">
    <source>
        <dbReference type="ARBA" id="ARBA00022679"/>
    </source>
</evidence>
<evidence type="ECO:0000313" key="10">
    <source>
        <dbReference type="Proteomes" id="UP000499080"/>
    </source>
</evidence>
<keyword evidence="10" id="KW-1185">Reference proteome</keyword>
<keyword evidence="1" id="KW-0723">Serine/threonine-protein kinase</keyword>
<keyword evidence="2" id="KW-0808">Transferase</keyword>
<keyword evidence="3 7" id="KW-0547">Nucleotide-binding</keyword>
<protein>
    <submittedName>
        <fullName evidence="9">Serine/threonine-protein kinase Doa</fullName>
    </submittedName>
</protein>
<dbReference type="Proteomes" id="UP000499080">
    <property type="component" value="Unassembled WGS sequence"/>
</dbReference>
<dbReference type="GO" id="GO:0005524">
    <property type="term" value="F:ATP binding"/>
    <property type="evidence" value="ECO:0007669"/>
    <property type="project" value="UniProtKB-UniRule"/>
</dbReference>
<dbReference type="InterPro" id="IPR051175">
    <property type="entry name" value="CLK_kinases"/>
</dbReference>
<dbReference type="AlphaFoldDB" id="A0A4Y2JYP4"/>
<feature type="domain" description="Protein kinase" evidence="8">
    <location>
        <begin position="47"/>
        <end position="139"/>
    </location>
</feature>
<dbReference type="InterPro" id="IPR000719">
    <property type="entry name" value="Prot_kinase_dom"/>
</dbReference>
<evidence type="ECO:0000256" key="6">
    <source>
        <dbReference type="ARBA" id="ARBA00037966"/>
    </source>
</evidence>
<dbReference type="GO" id="GO:0004674">
    <property type="term" value="F:protein serine/threonine kinase activity"/>
    <property type="evidence" value="ECO:0007669"/>
    <property type="project" value="UniProtKB-KW"/>
</dbReference>
<dbReference type="Pfam" id="PF00069">
    <property type="entry name" value="Pkinase"/>
    <property type="match status" value="1"/>
</dbReference>
<dbReference type="SUPFAM" id="SSF56112">
    <property type="entry name" value="Protein kinase-like (PK-like)"/>
    <property type="match status" value="1"/>
</dbReference>
<dbReference type="PANTHER" id="PTHR45646:SF11">
    <property type="entry name" value="SERINE_THREONINE-PROTEIN KINASE DOA"/>
    <property type="match status" value="1"/>
</dbReference>
<organism evidence="9 10">
    <name type="scientific">Araneus ventricosus</name>
    <name type="common">Orbweaver spider</name>
    <name type="synonym">Epeira ventricosa</name>
    <dbReference type="NCBI Taxonomy" id="182803"/>
    <lineage>
        <taxon>Eukaryota</taxon>
        <taxon>Metazoa</taxon>
        <taxon>Ecdysozoa</taxon>
        <taxon>Arthropoda</taxon>
        <taxon>Chelicerata</taxon>
        <taxon>Arachnida</taxon>
        <taxon>Araneae</taxon>
        <taxon>Araneomorphae</taxon>
        <taxon>Entelegynae</taxon>
        <taxon>Araneoidea</taxon>
        <taxon>Araneidae</taxon>
        <taxon>Araneus</taxon>
    </lineage>
</organism>
<dbReference type="GO" id="GO:0005634">
    <property type="term" value="C:nucleus"/>
    <property type="evidence" value="ECO:0007669"/>
    <property type="project" value="TreeGrafter"/>
</dbReference>
<evidence type="ECO:0000256" key="7">
    <source>
        <dbReference type="PROSITE-ProRule" id="PRU10141"/>
    </source>
</evidence>
<gene>
    <name evidence="9" type="primary">Doa_2</name>
    <name evidence="9" type="ORF">AVEN_266422_1</name>
</gene>
<keyword evidence="5 7" id="KW-0067">ATP-binding</keyword>
<evidence type="ECO:0000259" key="8">
    <source>
        <dbReference type="PROSITE" id="PS50011"/>
    </source>
</evidence>
<accession>A0A4Y2JYP4</accession>
<dbReference type="PROSITE" id="PS00107">
    <property type="entry name" value="PROTEIN_KINASE_ATP"/>
    <property type="match status" value="1"/>
</dbReference>
<name>A0A4Y2JYP4_ARAVE</name>
<dbReference type="GO" id="GO:0043484">
    <property type="term" value="P:regulation of RNA splicing"/>
    <property type="evidence" value="ECO:0007669"/>
    <property type="project" value="TreeGrafter"/>
</dbReference>
<dbReference type="InterPro" id="IPR011009">
    <property type="entry name" value="Kinase-like_dom_sf"/>
</dbReference>
<proteinExistence type="inferred from homology"/>
<evidence type="ECO:0000256" key="3">
    <source>
        <dbReference type="ARBA" id="ARBA00022741"/>
    </source>
</evidence>
<feature type="binding site" evidence="7">
    <location>
        <position position="76"/>
    </location>
    <ligand>
        <name>ATP</name>
        <dbReference type="ChEBI" id="CHEBI:30616"/>
    </ligand>
</feature>
<dbReference type="Gene3D" id="3.30.200.20">
    <property type="entry name" value="Phosphorylase Kinase, domain 1"/>
    <property type="match status" value="1"/>
</dbReference>
<evidence type="ECO:0000256" key="5">
    <source>
        <dbReference type="ARBA" id="ARBA00022840"/>
    </source>
</evidence>
<keyword evidence="4 9" id="KW-0418">Kinase</keyword>
<dbReference type="Gene3D" id="1.10.510.10">
    <property type="entry name" value="Transferase(Phosphotransferase) domain 1"/>
    <property type="match status" value="1"/>
</dbReference>
<dbReference type="PROSITE" id="PS50011">
    <property type="entry name" value="PROTEIN_KINASE_DOM"/>
    <property type="match status" value="1"/>
</dbReference>
<dbReference type="OrthoDB" id="283111at2759"/>
<sequence>MSAGATKRQRMNHKKKLTCGLKRLHEPNFNGGENVNEFKRRKVEDKNNLLGFLGKGTFGRVAKARNLDTCQIVALKIARSSEGCRESARNEIAILKKLRDIDPEGKHLWIQMLDHFEFQGHVCIAFEKLGDSLYSFLVS</sequence>
<dbReference type="InterPro" id="IPR017441">
    <property type="entry name" value="Protein_kinase_ATP_BS"/>
</dbReference>